<keyword evidence="3 6" id="KW-0808">Transferase</keyword>
<feature type="transmembrane region" description="Helical" evidence="4">
    <location>
        <begin position="301"/>
        <end position="319"/>
    </location>
</feature>
<dbReference type="Pfam" id="PF13641">
    <property type="entry name" value="Glyco_tranf_2_3"/>
    <property type="match status" value="1"/>
</dbReference>
<dbReference type="SUPFAM" id="SSF88713">
    <property type="entry name" value="Glycoside hydrolase/deacetylase"/>
    <property type="match status" value="1"/>
</dbReference>
<evidence type="ECO:0000256" key="4">
    <source>
        <dbReference type="SAM" id="Phobius"/>
    </source>
</evidence>
<dbReference type="Proteomes" id="UP001058271">
    <property type="component" value="Chromosome"/>
</dbReference>
<dbReference type="PANTHER" id="PTHR43630:SF1">
    <property type="entry name" value="POLY-BETA-1,6-N-ACETYL-D-GLUCOSAMINE SYNTHASE"/>
    <property type="match status" value="1"/>
</dbReference>
<reference evidence="6" key="1">
    <citation type="submission" date="2021-04" db="EMBL/GenBank/DDBJ databases">
        <title>Biosynthetic gene clusters of Dactylosporangioum roseum.</title>
        <authorList>
            <person name="Hartkoorn R.C."/>
            <person name="Beaudoing E."/>
            <person name="Hot D."/>
            <person name="Moureu S."/>
        </authorList>
    </citation>
    <scope>NUCLEOTIDE SEQUENCE</scope>
    <source>
        <strain evidence="6">NRRL B-16295</strain>
    </source>
</reference>
<protein>
    <submittedName>
        <fullName evidence="6">Glycosyltransferase</fullName>
        <ecNumber evidence="6">2.4.-.-</ecNumber>
    </submittedName>
</protein>
<evidence type="ECO:0000313" key="7">
    <source>
        <dbReference type="Proteomes" id="UP001058271"/>
    </source>
</evidence>
<dbReference type="Gene3D" id="3.20.20.370">
    <property type="entry name" value="Glycoside hydrolase/deacetylase"/>
    <property type="match status" value="1"/>
</dbReference>
<evidence type="ECO:0000256" key="3">
    <source>
        <dbReference type="ARBA" id="ARBA00022679"/>
    </source>
</evidence>
<sequence length="699" mass="75147">MARHTAHRTPRAHWSLLLLGGLVLLAELCFNGYVELSAGESGTPAPHVGSALTDPAGPVLRVDRAGGVTAAAVPAGAIALTFDDGPDPRWTPRILDALREHQARATFFVVGSQVNRHPELVRRILAEGHELGVHTFTHPDLASVPVWRQRLELTLTANAIAAATGRAVRLVRPPYSSTPSALAPDEFAAVRTVADAGYLTVLTDLDTEDWRGPGVDAIVRAARPEPGATSGAVVMLHDGGGDRSQTVEATRRILDETHGFRFVTVSEGVGLPAASVAGTGVKARGLALRWTQTTAAWLSGAMWWLIVLSTALALLRLAVQVAAARRHARLAGRQRHRRAYPGRVSVIVPAYNEAANIAATVRSLVANDYPGIEVVVVDDGSTDGTADIVRRLGLPSVRVIRQPNAGKPAALNTGIAAARGDLLVLVDGDTVFEPDAVGRLVQPFADPDVGAVSGNTKVANRKGLLGRWQHLEYVVGFNLDRRMFDLGGCMPTIPGAIGAFRREALFEVDGVPADTLAEDTDLTMAILRAGWRVVYAPDAVAWTEAPGSLRQLWRQRYRWCYGTMQAAWKHRRAVLERGGGGRLGRRGLVYLVLFQMLLPLTAPLVDVYAVFGLAFLPWAQVAAVWCGFTALQVLAAAYALRLDREPMGPLWTVPLQQVVYRQLLYLVVVQSSVAALLGGRQRWQAMARTGLASAMAPTR</sequence>
<dbReference type="EMBL" id="CP073721">
    <property type="protein sequence ID" value="UWZ37116.1"/>
    <property type="molecule type" value="Genomic_DNA"/>
</dbReference>
<dbReference type="RefSeq" id="WP_260726472.1">
    <property type="nucleotide sequence ID" value="NZ_BAAABS010000022.1"/>
</dbReference>
<dbReference type="Gene3D" id="3.90.550.10">
    <property type="entry name" value="Spore Coat Polysaccharide Biosynthesis Protein SpsA, Chain A"/>
    <property type="match status" value="1"/>
</dbReference>
<feature type="domain" description="NodB homology" evidence="5">
    <location>
        <begin position="76"/>
        <end position="266"/>
    </location>
</feature>
<accession>A0ABY5Z4Y7</accession>
<comment type="similarity">
    <text evidence="1">Belongs to the glycosyltransferase 2 family.</text>
</comment>
<evidence type="ECO:0000256" key="2">
    <source>
        <dbReference type="ARBA" id="ARBA00022676"/>
    </source>
</evidence>
<keyword evidence="4" id="KW-0472">Membrane</keyword>
<dbReference type="PROSITE" id="PS51677">
    <property type="entry name" value="NODB"/>
    <property type="match status" value="1"/>
</dbReference>
<dbReference type="InterPro" id="IPR011330">
    <property type="entry name" value="Glyco_hydro/deAcase_b/a-brl"/>
</dbReference>
<keyword evidence="4" id="KW-1133">Transmembrane helix</keyword>
<dbReference type="Pfam" id="PF01522">
    <property type="entry name" value="Polysacc_deac_1"/>
    <property type="match status" value="1"/>
</dbReference>
<feature type="transmembrane region" description="Helical" evidence="4">
    <location>
        <begin position="587"/>
        <end position="611"/>
    </location>
</feature>
<name>A0ABY5Z4Y7_9ACTN</name>
<organism evidence="6 7">
    <name type="scientific">Dactylosporangium roseum</name>
    <dbReference type="NCBI Taxonomy" id="47989"/>
    <lineage>
        <taxon>Bacteria</taxon>
        <taxon>Bacillati</taxon>
        <taxon>Actinomycetota</taxon>
        <taxon>Actinomycetes</taxon>
        <taxon>Micromonosporales</taxon>
        <taxon>Micromonosporaceae</taxon>
        <taxon>Dactylosporangium</taxon>
    </lineage>
</organism>
<dbReference type="GO" id="GO:0016757">
    <property type="term" value="F:glycosyltransferase activity"/>
    <property type="evidence" value="ECO:0007669"/>
    <property type="project" value="UniProtKB-KW"/>
</dbReference>
<dbReference type="InterPro" id="IPR002509">
    <property type="entry name" value="NODB_dom"/>
</dbReference>
<keyword evidence="2 6" id="KW-0328">Glycosyltransferase</keyword>
<dbReference type="PANTHER" id="PTHR43630">
    <property type="entry name" value="POLY-BETA-1,6-N-ACETYL-D-GLUCOSAMINE SYNTHASE"/>
    <property type="match status" value="1"/>
</dbReference>
<evidence type="ECO:0000313" key="6">
    <source>
        <dbReference type="EMBL" id="UWZ37116.1"/>
    </source>
</evidence>
<proteinExistence type="inferred from homology"/>
<dbReference type="CDD" id="cd06423">
    <property type="entry name" value="CESA_like"/>
    <property type="match status" value="1"/>
</dbReference>
<evidence type="ECO:0000259" key="5">
    <source>
        <dbReference type="PROSITE" id="PS51677"/>
    </source>
</evidence>
<feature type="transmembrane region" description="Helical" evidence="4">
    <location>
        <begin position="617"/>
        <end position="640"/>
    </location>
</feature>
<keyword evidence="4" id="KW-0812">Transmembrane</keyword>
<gene>
    <name evidence="6" type="ORF">Drose_02005</name>
</gene>
<dbReference type="SUPFAM" id="SSF53448">
    <property type="entry name" value="Nucleotide-diphospho-sugar transferases"/>
    <property type="match status" value="1"/>
</dbReference>
<dbReference type="InterPro" id="IPR029044">
    <property type="entry name" value="Nucleotide-diphossugar_trans"/>
</dbReference>
<keyword evidence="7" id="KW-1185">Reference proteome</keyword>
<evidence type="ECO:0000256" key="1">
    <source>
        <dbReference type="ARBA" id="ARBA00006739"/>
    </source>
</evidence>
<dbReference type="EC" id="2.4.-.-" evidence="6"/>